<comment type="similarity">
    <text evidence="4">In the N-terminal section; belongs to the acetate CoA ligase alpha subunit family.</text>
</comment>
<dbReference type="InterPro" id="IPR000182">
    <property type="entry name" value="GNAT_dom"/>
</dbReference>
<dbReference type="Gene3D" id="3.30.1490.20">
    <property type="entry name" value="ATP-grasp fold, A domain"/>
    <property type="match status" value="1"/>
</dbReference>
<dbReference type="PROSITE" id="PS50975">
    <property type="entry name" value="ATP_GRASP"/>
    <property type="match status" value="1"/>
</dbReference>
<dbReference type="PANTHER" id="PTHR43334">
    <property type="entry name" value="ACETATE--COA LIGASE [ADP-FORMING]"/>
    <property type="match status" value="1"/>
</dbReference>
<dbReference type="PANTHER" id="PTHR43334:SF1">
    <property type="entry name" value="3-HYDROXYPROPIONATE--COA LIGASE [ADP-FORMING]"/>
    <property type="match status" value="1"/>
</dbReference>
<dbReference type="GO" id="GO:0005524">
    <property type="term" value="F:ATP binding"/>
    <property type="evidence" value="ECO:0007669"/>
    <property type="project" value="UniProtKB-UniRule"/>
</dbReference>
<evidence type="ECO:0000313" key="8">
    <source>
        <dbReference type="EMBL" id="AVY93401.1"/>
    </source>
</evidence>
<dbReference type="SUPFAM" id="SSF52210">
    <property type="entry name" value="Succinyl-CoA synthetase domains"/>
    <property type="match status" value="2"/>
</dbReference>
<evidence type="ECO:0000256" key="2">
    <source>
        <dbReference type="ARBA" id="ARBA00022741"/>
    </source>
</evidence>
<dbReference type="SUPFAM" id="SSF51735">
    <property type="entry name" value="NAD(P)-binding Rossmann-fold domains"/>
    <property type="match status" value="1"/>
</dbReference>
<dbReference type="InterPro" id="IPR003781">
    <property type="entry name" value="CoA-bd"/>
</dbReference>
<dbReference type="InterPro" id="IPR016102">
    <property type="entry name" value="Succinyl-CoA_synth-like"/>
</dbReference>
<dbReference type="InterPro" id="IPR043938">
    <property type="entry name" value="Ligase_CoA_dom"/>
</dbReference>
<sequence>MKPHYLTPLLSPKHIAVIGASETPGSVGQAVFTNLMAGGFKGKLYPVNLNHRVVGGMAAVSSVRSIEGPVDLAVVTTAVRSWPGIMKDCGKKGVKAVLLAKEFADADPLSSEVMQEAVSIARHYGIRVLGPNMLGLMRPVIGLNASNYSGRVRSGNLALVSHSSALCAAMLDWADAKGIGFTSVISMGDSVDLDFGEILDYLVVDPQTQGILLHVHHLHDARRFMSALRMAARTKPVVVIKSRRDDAPLTGVTHSSHLVASEDVYDIALERAGVLRVNTIAQLFTAARVLAANYRVQGGRLAIVTNGIGPGILAADSARANHVELATLSEDTIKLLNDVLPVNWSRRNPVDIIGDASPARYRTAVKACLDDPGVDGVLTILTPQIGTDHFATAQLMVGLQKEIHKPLFLCWLGDTKVAESRALFVQNRIVHFHAPEFAVEVFRALATFHRNQQLLMQTPGPLEYVAQVPTHPNRARKIIQEALAEGRTVLSEQQSKAVLAAFNIPVNEARLAHDSDEAVAHAQALGYPVVLKIDSLDIIYKSDVGGVELNLRTEAAVRAMFDAILQRARLNRPDAVINGILVQPMTRPRYGRELMIGVTHDESFGPVVTFGMGGIAVEVLDDTSLALPPLNDYLVRQMIARTRVSKILGAFKNMPPIDMMALTQVLLRVSEMVCELPELYEMDVNPLIADENGVIALDARVVVRKAKRARRYSHMSVMPYPSDRVHSAKLNDGTIVTIRPMRPEDAEMQQTFVRGLSEESRYNRYMSSIKQLSQQLLVRFTQLDYDRELAFVMMREVEGREVEQLAVSRYFTESDNETCEFALVVGDAWQGRGIGPIMMQAIFSAAHEQGLKSMYGEVLASNKGMLKLMHKLGFKIEPHPEDRALTLCTVQLDEASKAKATA</sequence>
<organism evidence="8 9">
    <name type="scientific">Microvirgula aerodenitrificans</name>
    <dbReference type="NCBI Taxonomy" id="57480"/>
    <lineage>
        <taxon>Bacteria</taxon>
        <taxon>Pseudomonadati</taxon>
        <taxon>Pseudomonadota</taxon>
        <taxon>Betaproteobacteria</taxon>
        <taxon>Neisseriales</taxon>
        <taxon>Aquaspirillaceae</taxon>
        <taxon>Microvirgula</taxon>
    </lineage>
</organism>
<feature type="domain" description="N-acetyltransferase" evidence="7">
    <location>
        <begin position="736"/>
        <end position="899"/>
    </location>
</feature>
<evidence type="ECO:0000256" key="5">
    <source>
        <dbReference type="PROSITE-ProRule" id="PRU00409"/>
    </source>
</evidence>
<keyword evidence="3 5" id="KW-0067">ATP-binding</keyword>
<keyword evidence="9" id="KW-1185">Reference proteome</keyword>
<reference evidence="8 9" key="1">
    <citation type="submission" date="2018-04" db="EMBL/GenBank/DDBJ databases">
        <title>Denitrifier Microvirgula.</title>
        <authorList>
            <person name="Anderson E."/>
            <person name="Jang J."/>
            <person name="Ishii S."/>
        </authorList>
    </citation>
    <scope>NUCLEOTIDE SEQUENCE [LARGE SCALE GENOMIC DNA]</scope>
    <source>
        <strain evidence="8 9">BE2.4</strain>
    </source>
</reference>
<dbReference type="InterPro" id="IPR032875">
    <property type="entry name" value="Succ_CoA_lig_flav_dom"/>
</dbReference>
<dbReference type="EMBL" id="CP028519">
    <property type="protein sequence ID" value="AVY93401.1"/>
    <property type="molecule type" value="Genomic_DNA"/>
</dbReference>
<dbReference type="SUPFAM" id="SSF55729">
    <property type="entry name" value="Acyl-CoA N-acyltransferases (Nat)"/>
    <property type="match status" value="1"/>
</dbReference>
<gene>
    <name evidence="8" type="ORF">DAI18_04585</name>
</gene>
<proteinExistence type="inferred from homology"/>
<dbReference type="OrthoDB" id="9807426at2"/>
<evidence type="ECO:0000313" key="9">
    <source>
        <dbReference type="Proteomes" id="UP000244173"/>
    </source>
</evidence>
<dbReference type="GO" id="GO:0046872">
    <property type="term" value="F:metal ion binding"/>
    <property type="evidence" value="ECO:0007669"/>
    <property type="project" value="InterPro"/>
</dbReference>
<dbReference type="RefSeq" id="WP_028498125.1">
    <property type="nucleotide sequence ID" value="NZ_CALFSO010000044.1"/>
</dbReference>
<feature type="domain" description="ATP-grasp" evidence="6">
    <location>
        <begin position="496"/>
        <end position="532"/>
    </location>
</feature>
<keyword evidence="2 5" id="KW-0547">Nucleotide-binding</keyword>
<dbReference type="Gene3D" id="3.40.50.720">
    <property type="entry name" value="NAD(P)-binding Rossmann-like Domain"/>
    <property type="match status" value="1"/>
</dbReference>
<dbReference type="GO" id="GO:0016747">
    <property type="term" value="F:acyltransferase activity, transferring groups other than amino-acyl groups"/>
    <property type="evidence" value="ECO:0007669"/>
    <property type="project" value="InterPro"/>
</dbReference>
<dbReference type="Gene3D" id="3.40.50.261">
    <property type="entry name" value="Succinyl-CoA synthetase domains"/>
    <property type="match status" value="2"/>
</dbReference>
<dbReference type="STRING" id="1122240.GCA_000620105_00658"/>
<evidence type="ECO:0000256" key="4">
    <source>
        <dbReference type="ARBA" id="ARBA00060888"/>
    </source>
</evidence>
<dbReference type="SUPFAM" id="SSF56059">
    <property type="entry name" value="Glutathione synthetase ATP-binding domain-like"/>
    <property type="match status" value="1"/>
</dbReference>
<dbReference type="Pfam" id="PF13380">
    <property type="entry name" value="CoA_binding_2"/>
    <property type="match status" value="1"/>
</dbReference>
<keyword evidence="1" id="KW-0436">Ligase</keyword>
<dbReference type="Pfam" id="PF13549">
    <property type="entry name" value="ATP-grasp_5"/>
    <property type="match status" value="1"/>
</dbReference>
<protein>
    <submittedName>
        <fullName evidence="8">GNAT family N-acetyltransferase</fullName>
    </submittedName>
</protein>
<dbReference type="Pfam" id="PF19045">
    <property type="entry name" value="Ligase_CoA_2"/>
    <property type="match status" value="1"/>
</dbReference>
<evidence type="ECO:0000256" key="1">
    <source>
        <dbReference type="ARBA" id="ARBA00022598"/>
    </source>
</evidence>
<dbReference type="Gene3D" id="3.40.630.30">
    <property type="match status" value="1"/>
</dbReference>
<accession>A0A2S0P7U1</accession>
<dbReference type="AlphaFoldDB" id="A0A2S0P7U1"/>
<dbReference type="Proteomes" id="UP000244173">
    <property type="component" value="Chromosome"/>
</dbReference>
<dbReference type="InterPro" id="IPR051538">
    <property type="entry name" value="Acyl-CoA_Synth/Transferase"/>
</dbReference>
<dbReference type="PROSITE" id="PS51186">
    <property type="entry name" value="GNAT"/>
    <property type="match status" value="1"/>
</dbReference>
<dbReference type="Pfam" id="PF13302">
    <property type="entry name" value="Acetyltransf_3"/>
    <property type="match status" value="1"/>
</dbReference>
<dbReference type="FunFam" id="3.30.1490.20:FF:000020">
    <property type="entry name" value="Protein lysine acetyltransferase"/>
    <property type="match status" value="1"/>
</dbReference>
<evidence type="ECO:0000259" key="6">
    <source>
        <dbReference type="PROSITE" id="PS50975"/>
    </source>
</evidence>
<evidence type="ECO:0000256" key="3">
    <source>
        <dbReference type="ARBA" id="ARBA00022840"/>
    </source>
</evidence>
<evidence type="ECO:0000259" key="7">
    <source>
        <dbReference type="PROSITE" id="PS51186"/>
    </source>
</evidence>
<dbReference type="Gene3D" id="3.30.470.20">
    <property type="entry name" value="ATP-grasp fold, B domain"/>
    <property type="match status" value="1"/>
</dbReference>
<dbReference type="InterPro" id="IPR036291">
    <property type="entry name" value="NAD(P)-bd_dom_sf"/>
</dbReference>
<dbReference type="InterPro" id="IPR011761">
    <property type="entry name" value="ATP-grasp"/>
</dbReference>
<dbReference type="Pfam" id="PF13607">
    <property type="entry name" value="Succ_CoA_lig"/>
    <property type="match status" value="1"/>
</dbReference>
<dbReference type="SMART" id="SM00881">
    <property type="entry name" value="CoA_binding"/>
    <property type="match status" value="1"/>
</dbReference>
<dbReference type="InterPro" id="IPR013815">
    <property type="entry name" value="ATP_grasp_subdomain_1"/>
</dbReference>
<name>A0A2S0P7U1_9NEIS</name>
<dbReference type="InterPro" id="IPR016181">
    <property type="entry name" value="Acyl_CoA_acyltransferase"/>
</dbReference>
<dbReference type="GO" id="GO:0043758">
    <property type="term" value="F:acetate-CoA ligase (ADP-forming) activity"/>
    <property type="evidence" value="ECO:0007669"/>
    <property type="project" value="InterPro"/>
</dbReference>
<keyword evidence="8" id="KW-0808">Transferase</keyword>
<dbReference type="KEGG" id="maer:DAI18_04585"/>